<dbReference type="Proteomes" id="UP000271098">
    <property type="component" value="Unassembled WGS sequence"/>
</dbReference>
<dbReference type="WBParaSite" id="GPUH_0000788201-mRNA-1">
    <property type="protein sequence ID" value="GPUH_0000788201-mRNA-1"/>
    <property type="gene ID" value="GPUH_0000788201"/>
</dbReference>
<sequence length="158" mass="17982">MITAELLCIMVEVARQLDCISSQKWEIRIGHRNLIVAAARYMGFGDFNSQNKILNVLYAISTSNKMLRREQRIERLRVGTEMSFNQANSLLNVLEGDEYSLEALIARTQCLISCRDDSVQELVRSAIDVLTNVSLLLESFVGAGSYFKNFCFLRILFC</sequence>
<name>A0A183DGN2_9BILA</name>
<evidence type="ECO:0000313" key="2">
    <source>
        <dbReference type="Proteomes" id="UP000271098"/>
    </source>
</evidence>
<evidence type="ECO:0000313" key="3">
    <source>
        <dbReference type="WBParaSite" id="GPUH_0000788201-mRNA-1"/>
    </source>
</evidence>
<evidence type="ECO:0000313" key="1">
    <source>
        <dbReference type="EMBL" id="VDK59966.1"/>
    </source>
</evidence>
<keyword evidence="2" id="KW-1185">Reference proteome</keyword>
<accession>A0A183DGN2</accession>
<reference evidence="3" key="1">
    <citation type="submission" date="2016-06" db="UniProtKB">
        <authorList>
            <consortium name="WormBaseParasite"/>
        </authorList>
    </citation>
    <scope>IDENTIFICATION</scope>
</reference>
<dbReference type="Gene3D" id="3.30.930.10">
    <property type="entry name" value="Bira Bifunctional Protein, Domain 2"/>
    <property type="match status" value="1"/>
</dbReference>
<dbReference type="InterPro" id="IPR045864">
    <property type="entry name" value="aa-tRNA-synth_II/BPL/LPL"/>
</dbReference>
<gene>
    <name evidence="1" type="ORF">GPUH_LOCUS7875</name>
</gene>
<reference evidence="1 2" key="2">
    <citation type="submission" date="2018-11" db="EMBL/GenBank/DDBJ databases">
        <authorList>
            <consortium name="Pathogen Informatics"/>
        </authorList>
    </citation>
    <scope>NUCLEOTIDE SEQUENCE [LARGE SCALE GENOMIC DNA]</scope>
</reference>
<dbReference type="EMBL" id="UYRT01021453">
    <property type="protein sequence ID" value="VDK59966.1"/>
    <property type="molecule type" value="Genomic_DNA"/>
</dbReference>
<proteinExistence type="predicted"/>
<protein>
    <submittedName>
        <fullName evidence="3">DSHCT domain-containing protein</fullName>
    </submittedName>
</protein>
<organism evidence="3">
    <name type="scientific">Gongylonema pulchrum</name>
    <dbReference type="NCBI Taxonomy" id="637853"/>
    <lineage>
        <taxon>Eukaryota</taxon>
        <taxon>Metazoa</taxon>
        <taxon>Ecdysozoa</taxon>
        <taxon>Nematoda</taxon>
        <taxon>Chromadorea</taxon>
        <taxon>Rhabditida</taxon>
        <taxon>Spirurina</taxon>
        <taxon>Spiruromorpha</taxon>
        <taxon>Spiruroidea</taxon>
        <taxon>Gongylonematidae</taxon>
        <taxon>Gongylonema</taxon>
    </lineage>
</organism>
<dbReference type="AlphaFoldDB" id="A0A183DGN2"/>